<feature type="domain" description="Polysaccharide pyruvyl transferase" evidence="1">
    <location>
        <begin position="50"/>
        <end position="300"/>
    </location>
</feature>
<protein>
    <recommendedName>
        <fullName evidence="1">Polysaccharide pyruvyl transferase domain-containing protein</fullName>
    </recommendedName>
</protein>
<dbReference type="Pfam" id="PF04230">
    <property type="entry name" value="PS_pyruv_trans"/>
    <property type="match status" value="1"/>
</dbReference>
<dbReference type="InterPro" id="IPR007345">
    <property type="entry name" value="Polysacch_pyruvyl_Trfase"/>
</dbReference>
<evidence type="ECO:0000259" key="1">
    <source>
        <dbReference type="Pfam" id="PF04230"/>
    </source>
</evidence>
<organism evidence="2 3">
    <name type="scientific">Aquibium carbonis</name>
    <dbReference type="NCBI Taxonomy" id="2495581"/>
    <lineage>
        <taxon>Bacteria</taxon>
        <taxon>Pseudomonadati</taxon>
        <taxon>Pseudomonadota</taxon>
        <taxon>Alphaproteobacteria</taxon>
        <taxon>Hyphomicrobiales</taxon>
        <taxon>Phyllobacteriaceae</taxon>
        <taxon>Aquibium</taxon>
    </lineage>
</organism>
<proteinExistence type="predicted"/>
<dbReference type="Proteomes" id="UP000278398">
    <property type="component" value="Unassembled WGS sequence"/>
</dbReference>
<reference evidence="2 3" key="1">
    <citation type="submission" date="2018-12" db="EMBL/GenBank/DDBJ databases">
        <title>Mesorhizobium carbonis sp. nov., isolated from coal mine water.</title>
        <authorList>
            <person name="Xin W."/>
            <person name="Xu Z."/>
            <person name="Xiang F."/>
            <person name="Zhang J."/>
            <person name="Xi L."/>
            <person name="Liu J."/>
        </authorList>
    </citation>
    <scope>NUCLEOTIDE SEQUENCE [LARGE SCALE GENOMIC DNA]</scope>
    <source>
        <strain evidence="2 3">B2.3</strain>
    </source>
</reference>
<accession>A0A429YSK0</accession>
<dbReference type="OrthoDB" id="5242601at2"/>
<evidence type="ECO:0000313" key="3">
    <source>
        <dbReference type="Proteomes" id="UP000278398"/>
    </source>
</evidence>
<comment type="caution">
    <text evidence="2">The sequence shown here is derived from an EMBL/GenBank/DDBJ whole genome shotgun (WGS) entry which is preliminary data.</text>
</comment>
<name>A0A429YSK0_9HYPH</name>
<gene>
    <name evidence="2" type="ORF">EJC49_21120</name>
</gene>
<dbReference type="EMBL" id="RWKW01000093">
    <property type="protein sequence ID" value="RST84436.1"/>
    <property type="molecule type" value="Genomic_DNA"/>
</dbReference>
<evidence type="ECO:0000313" key="2">
    <source>
        <dbReference type="EMBL" id="RST84436.1"/>
    </source>
</evidence>
<sequence>MSAAPPKMLVYIRRPGEQMTDCARQILQQALGRHMDGKPYALIDYPSYANPGDAAIWCGARGLLETAAGRAPSYVSTLRHFDADECRRAVAGGPVFFLGGGNFGSLYEKHHRLRLRAVEQIADQVIVLLPLSVAEKPLPASDPVLVARTREVFGGCARLTILSREHRSRAILRDVYGLDSSLCPDTAHGLAPPVQAPVVGLVRLARCDGEAPRRETAHKSSKDDAFDWSDDASLRWINRAGKLAPLIPVQRLRLAAFDHVARRKVAVACRLLGRGRVVATDRLHGVILADLMGREVIASDNATGKVRSYVETWAAQLTRVSLAAGEE</sequence>
<dbReference type="AlphaFoldDB" id="A0A429YSK0"/>
<keyword evidence="3" id="KW-1185">Reference proteome</keyword>
<dbReference type="RefSeq" id="WP_126701905.1">
    <property type="nucleotide sequence ID" value="NZ_RWKW01000093.1"/>
</dbReference>